<name>A0A060SBA4_PYCCI</name>
<dbReference type="CDD" id="cd00756">
    <property type="entry name" value="MoaE"/>
    <property type="match status" value="1"/>
</dbReference>
<dbReference type="HOGENOM" id="CLU_089568_3_1_1"/>
<dbReference type="Pfam" id="PF02391">
    <property type="entry name" value="MoaE"/>
    <property type="match status" value="1"/>
</dbReference>
<keyword evidence="2" id="KW-1185">Reference proteome</keyword>
<accession>A0A060SBA4</accession>
<dbReference type="AlphaFoldDB" id="A0A060SBA4"/>
<dbReference type="OrthoDB" id="5531344at2759"/>
<protein>
    <recommendedName>
        <fullName evidence="3">Molybdopterin synthase catalytic subunit</fullName>
    </recommendedName>
</protein>
<evidence type="ECO:0000313" key="2">
    <source>
        <dbReference type="Proteomes" id="UP000029665"/>
    </source>
</evidence>
<proteinExistence type="predicted"/>
<dbReference type="SUPFAM" id="SSF54690">
    <property type="entry name" value="Molybdopterin synthase subunit MoaE"/>
    <property type="match status" value="1"/>
</dbReference>
<dbReference type="InterPro" id="IPR036563">
    <property type="entry name" value="MoaE_sf"/>
</dbReference>
<organism evidence="1 2">
    <name type="scientific">Pycnoporus cinnabarinus</name>
    <name type="common">Cinnabar-red polypore</name>
    <name type="synonym">Trametes cinnabarina</name>
    <dbReference type="NCBI Taxonomy" id="5643"/>
    <lineage>
        <taxon>Eukaryota</taxon>
        <taxon>Fungi</taxon>
        <taxon>Dikarya</taxon>
        <taxon>Basidiomycota</taxon>
        <taxon>Agaricomycotina</taxon>
        <taxon>Agaricomycetes</taxon>
        <taxon>Polyporales</taxon>
        <taxon>Polyporaceae</taxon>
        <taxon>Trametes</taxon>
    </lineage>
</organism>
<dbReference type="PANTHER" id="PTHR23404">
    <property type="entry name" value="MOLYBDOPTERIN SYNTHASE RELATED"/>
    <property type="match status" value="1"/>
</dbReference>
<dbReference type="Proteomes" id="UP000029665">
    <property type="component" value="Unassembled WGS sequence"/>
</dbReference>
<reference evidence="1" key="1">
    <citation type="submission" date="2014-01" db="EMBL/GenBank/DDBJ databases">
        <title>The genome of the white-rot fungus Pycnoporus cinnabarinus: a basidiomycete model with a versatile arsenal for lignocellulosic biomass breakdown.</title>
        <authorList>
            <person name="Levasseur A."/>
            <person name="Lomascolo A."/>
            <person name="Ruiz-Duenas F.J."/>
            <person name="Uzan E."/>
            <person name="Piumi F."/>
            <person name="Kues U."/>
            <person name="Ram A.F.J."/>
            <person name="Murat C."/>
            <person name="Haon M."/>
            <person name="Benoit I."/>
            <person name="Arfi Y."/>
            <person name="Chevret D."/>
            <person name="Drula E."/>
            <person name="Kwon M.J."/>
            <person name="Gouret P."/>
            <person name="Lesage-Meessen L."/>
            <person name="Lombard V."/>
            <person name="Mariette J."/>
            <person name="Noirot C."/>
            <person name="Park J."/>
            <person name="Patyshakuliyeva A."/>
            <person name="Wieneger R.A.B."/>
            <person name="Wosten H.A.B."/>
            <person name="Martin F."/>
            <person name="Coutinho P.M."/>
            <person name="de Vries R."/>
            <person name="Martinez A.T."/>
            <person name="Klopp C."/>
            <person name="Pontarotti P."/>
            <person name="Henrissat B."/>
            <person name="Record E."/>
        </authorList>
    </citation>
    <scope>NUCLEOTIDE SEQUENCE [LARGE SCALE GENOMIC DNA]</scope>
    <source>
        <strain evidence="1">BRFM137</strain>
    </source>
</reference>
<dbReference type="GO" id="GO:0006777">
    <property type="term" value="P:Mo-molybdopterin cofactor biosynthetic process"/>
    <property type="evidence" value="ECO:0007669"/>
    <property type="project" value="InterPro"/>
</dbReference>
<dbReference type="OMA" id="WKHQFFA"/>
<evidence type="ECO:0000313" key="1">
    <source>
        <dbReference type="EMBL" id="CDO71635.1"/>
    </source>
</evidence>
<gene>
    <name evidence="1" type="ORF">BN946_scf184911.g105</name>
</gene>
<evidence type="ECO:0008006" key="3">
    <source>
        <dbReference type="Google" id="ProtNLM"/>
    </source>
</evidence>
<sequence>MASSKPSASVAARLDIPEGTCALTYEPLDVQSIIQSVTDDGAGATAVFIGTTRNSFRGEAFEEHIIIAQPTTMLHAGKVVTRLDYQAYSKMAIKTMADILRDAHSRYSRSDHQTAQSDAQASSLIRSAVHHRLGTVPVGEPSIVIAVSSPHRKEAFMACELILEEVKMKAQIWKREFYENEREEEAEWKVNAGH</sequence>
<dbReference type="Gene3D" id="3.90.1170.40">
    <property type="entry name" value="Molybdopterin biosynthesis MoaE subunit"/>
    <property type="match status" value="1"/>
</dbReference>
<dbReference type="EMBL" id="CCBP010000103">
    <property type="protein sequence ID" value="CDO71635.1"/>
    <property type="molecule type" value="Genomic_DNA"/>
</dbReference>
<dbReference type="InterPro" id="IPR003448">
    <property type="entry name" value="Mopterin_biosynth_MoaE"/>
</dbReference>
<comment type="caution">
    <text evidence="1">The sequence shown here is derived from an EMBL/GenBank/DDBJ whole genome shotgun (WGS) entry which is preliminary data.</text>
</comment>
<dbReference type="STRING" id="5643.A0A060SBA4"/>